<dbReference type="Pfam" id="PF02464">
    <property type="entry name" value="CinA"/>
    <property type="match status" value="1"/>
</dbReference>
<dbReference type="EMBL" id="BMCG01000001">
    <property type="protein sequence ID" value="GGB95785.1"/>
    <property type="molecule type" value="Genomic_DNA"/>
</dbReference>
<comment type="caution">
    <text evidence="2">The sequence shown here is derived from an EMBL/GenBank/DDBJ whole genome shotgun (WGS) entry which is preliminary data.</text>
</comment>
<protein>
    <submittedName>
        <fullName evidence="2">Competence damage-inducible protein A</fullName>
    </submittedName>
</protein>
<organism evidence="2 3">
    <name type="scientific">Oxalicibacterium flavum</name>
    <dbReference type="NCBI Taxonomy" id="179467"/>
    <lineage>
        <taxon>Bacteria</taxon>
        <taxon>Pseudomonadati</taxon>
        <taxon>Pseudomonadota</taxon>
        <taxon>Betaproteobacteria</taxon>
        <taxon>Burkholderiales</taxon>
        <taxon>Oxalobacteraceae</taxon>
        <taxon>Oxalicibacterium</taxon>
    </lineage>
</organism>
<reference evidence="2" key="1">
    <citation type="journal article" date="2014" name="Int. J. Syst. Evol. Microbiol.">
        <title>Complete genome sequence of Corynebacterium casei LMG S-19264T (=DSM 44701T), isolated from a smear-ripened cheese.</title>
        <authorList>
            <consortium name="US DOE Joint Genome Institute (JGI-PGF)"/>
            <person name="Walter F."/>
            <person name="Albersmeier A."/>
            <person name="Kalinowski J."/>
            <person name="Ruckert C."/>
        </authorList>
    </citation>
    <scope>NUCLEOTIDE SEQUENCE</scope>
    <source>
        <strain evidence="2">CCM 7086</strain>
    </source>
</reference>
<name>A0A8J2UKT4_9BURK</name>
<feature type="domain" description="CinA C-terminal" evidence="1">
    <location>
        <begin position="9"/>
        <end position="158"/>
    </location>
</feature>
<dbReference type="SUPFAM" id="SSF142433">
    <property type="entry name" value="CinA-like"/>
    <property type="match status" value="1"/>
</dbReference>
<evidence type="ECO:0000313" key="3">
    <source>
        <dbReference type="Proteomes" id="UP000620266"/>
    </source>
</evidence>
<proteinExistence type="predicted"/>
<sequence length="174" mass="18464">MNRDSLDGVVSYLAEEGLKVVTAESCTAGLIASTLAEPPGCGAWLDAAFVTYSEEAKIDCLEVDEAIIDTYGLTSEEVARDMAEGALALAHANLGIATTGVAGPSAGNGEEPVGTVCIAWSFKTADGIHTFTEKLKFDGSRNEIREEATVYALENIERQHHKLRTVAGQEVTEE</sequence>
<accession>A0A8J2UKT4</accession>
<evidence type="ECO:0000313" key="2">
    <source>
        <dbReference type="EMBL" id="GGB95785.1"/>
    </source>
</evidence>
<dbReference type="RefSeq" id="WP_188394249.1">
    <property type="nucleotide sequence ID" value="NZ_BMCG01000001.1"/>
</dbReference>
<keyword evidence="3" id="KW-1185">Reference proteome</keyword>
<dbReference type="Proteomes" id="UP000620266">
    <property type="component" value="Unassembled WGS sequence"/>
</dbReference>
<dbReference type="InterPro" id="IPR036653">
    <property type="entry name" value="CinA-like_C"/>
</dbReference>
<dbReference type="AlphaFoldDB" id="A0A8J2UKT4"/>
<evidence type="ECO:0000259" key="1">
    <source>
        <dbReference type="Pfam" id="PF02464"/>
    </source>
</evidence>
<dbReference type="Gene3D" id="3.90.950.20">
    <property type="entry name" value="CinA-like"/>
    <property type="match status" value="1"/>
</dbReference>
<dbReference type="NCBIfam" id="TIGR00199">
    <property type="entry name" value="PncC_domain"/>
    <property type="match status" value="1"/>
</dbReference>
<gene>
    <name evidence="2" type="ORF">GCM10007205_01300</name>
</gene>
<dbReference type="InterPro" id="IPR008136">
    <property type="entry name" value="CinA_C"/>
</dbReference>
<reference evidence="2" key="2">
    <citation type="submission" date="2020-09" db="EMBL/GenBank/DDBJ databases">
        <authorList>
            <person name="Sun Q."/>
            <person name="Sedlacek I."/>
        </authorList>
    </citation>
    <scope>NUCLEOTIDE SEQUENCE</scope>
    <source>
        <strain evidence="2">CCM 7086</strain>
    </source>
</reference>